<feature type="compositionally biased region" description="Basic and acidic residues" evidence="1">
    <location>
        <begin position="1"/>
        <end position="10"/>
    </location>
</feature>
<comment type="caution">
    <text evidence="2">The sequence shown here is derived from an EMBL/GenBank/DDBJ whole genome shotgun (WGS) entry which is preliminary data.</text>
</comment>
<accession>A0ABQ5GKU0</accession>
<organism evidence="2 3">
    <name type="scientific">Tanacetum coccineum</name>
    <dbReference type="NCBI Taxonomy" id="301880"/>
    <lineage>
        <taxon>Eukaryota</taxon>
        <taxon>Viridiplantae</taxon>
        <taxon>Streptophyta</taxon>
        <taxon>Embryophyta</taxon>
        <taxon>Tracheophyta</taxon>
        <taxon>Spermatophyta</taxon>
        <taxon>Magnoliopsida</taxon>
        <taxon>eudicotyledons</taxon>
        <taxon>Gunneridae</taxon>
        <taxon>Pentapetalae</taxon>
        <taxon>asterids</taxon>
        <taxon>campanulids</taxon>
        <taxon>Asterales</taxon>
        <taxon>Asteraceae</taxon>
        <taxon>Asteroideae</taxon>
        <taxon>Anthemideae</taxon>
        <taxon>Anthemidinae</taxon>
        <taxon>Tanacetum</taxon>
    </lineage>
</organism>
<feature type="region of interest" description="Disordered" evidence="1">
    <location>
        <begin position="1"/>
        <end position="75"/>
    </location>
</feature>
<gene>
    <name evidence="2" type="ORF">Tco_1042292</name>
</gene>
<dbReference type="EMBL" id="BQNB010018542">
    <property type="protein sequence ID" value="GJT75567.1"/>
    <property type="molecule type" value="Genomic_DNA"/>
</dbReference>
<evidence type="ECO:0000313" key="3">
    <source>
        <dbReference type="Proteomes" id="UP001151760"/>
    </source>
</evidence>
<dbReference type="Proteomes" id="UP001151760">
    <property type="component" value="Unassembled WGS sequence"/>
</dbReference>
<reference evidence="2" key="2">
    <citation type="submission" date="2022-01" db="EMBL/GenBank/DDBJ databases">
        <authorList>
            <person name="Yamashiro T."/>
            <person name="Shiraishi A."/>
            <person name="Satake H."/>
            <person name="Nakayama K."/>
        </authorList>
    </citation>
    <scope>NUCLEOTIDE SEQUENCE</scope>
</reference>
<evidence type="ECO:0000256" key="1">
    <source>
        <dbReference type="SAM" id="MobiDB-lite"/>
    </source>
</evidence>
<sequence>MPTEPSEHADSPSLDAELSLTDSETESEEEVPVIKAGDQDEVQAGPNHGEQHEGQAGSNPGDAAESQPQPSHVVHARPNLEHMDLETTHASTQQKLEKMDEEFTTIAYLNV</sequence>
<proteinExistence type="predicted"/>
<protein>
    <submittedName>
        <fullName evidence="2">Uncharacterized protein</fullName>
    </submittedName>
</protein>
<reference evidence="2" key="1">
    <citation type="journal article" date="2022" name="Int. J. Mol. Sci.">
        <title>Draft Genome of Tanacetum Coccineum: Genomic Comparison of Closely Related Tanacetum-Family Plants.</title>
        <authorList>
            <person name="Yamashiro T."/>
            <person name="Shiraishi A."/>
            <person name="Nakayama K."/>
            <person name="Satake H."/>
        </authorList>
    </citation>
    <scope>NUCLEOTIDE SEQUENCE</scope>
</reference>
<keyword evidence="3" id="KW-1185">Reference proteome</keyword>
<name>A0ABQ5GKU0_9ASTR</name>
<evidence type="ECO:0000313" key="2">
    <source>
        <dbReference type="EMBL" id="GJT75567.1"/>
    </source>
</evidence>